<dbReference type="EMBL" id="CP000431">
    <property type="protein sequence ID" value="ABG96519.1"/>
    <property type="molecule type" value="Genomic_DNA"/>
</dbReference>
<dbReference type="KEGG" id="rha:RHA1_ro04734"/>
<evidence type="ECO:0000313" key="2">
    <source>
        <dbReference type="EMBL" id="ABG96519.1"/>
    </source>
</evidence>
<sequence>MRCGVGERADHVEELDERTRPAMGEDEGQCVRFGGAHVEEVDVLPVDLGHELRDGVERFLLRPQVELVAPVRDEFDQVGRGHAGRPVVIRKGCAEPGARTLRRIEDSSGP</sequence>
<evidence type="ECO:0000313" key="3">
    <source>
        <dbReference type="Proteomes" id="UP000008710"/>
    </source>
</evidence>
<proteinExistence type="predicted"/>
<gene>
    <name evidence="2" type="ordered locus">RHA1_ro04734</name>
</gene>
<feature type="compositionally biased region" description="Basic and acidic residues" evidence="1">
    <location>
        <begin position="1"/>
        <end position="20"/>
    </location>
</feature>
<reference evidence="3" key="1">
    <citation type="journal article" date="2006" name="Proc. Natl. Acad. Sci. U.S.A.">
        <title>The complete genome of Rhodococcus sp. RHA1 provides insights into a catabolic powerhouse.</title>
        <authorList>
            <person name="McLeod M.P."/>
            <person name="Warren R.L."/>
            <person name="Hsiao W.W.L."/>
            <person name="Araki N."/>
            <person name="Myhre M."/>
            <person name="Fernandes C."/>
            <person name="Miyazawa D."/>
            <person name="Wong W."/>
            <person name="Lillquist A.L."/>
            <person name="Wang D."/>
            <person name="Dosanjh M."/>
            <person name="Hara H."/>
            <person name="Petrescu A."/>
            <person name="Morin R.D."/>
            <person name="Yang G."/>
            <person name="Stott J.M."/>
            <person name="Schein J.E."/>
            <person name="Shin H."/>
            <person name="Smailus D."/>
            <person name="Siddiqui A.S."/>
            <person name="Marra M.A."/>
            <person name="Jones S.J.M."/>
            <person name="Holt R."/>
            <person name="Brinkman F.S.L."/>
            <person name="Miyauchi K."/>
            <person name="Fukuda M."/>
            <person name="Davies J.E."/>
            <person name="Mohn W.W."/>
            <person name="Eltis L.D."/>
        </authorList>
    </citation>
    <scope>NUCLEOTIDE SEQUENCE [LARGE SCALE GENOMIC DNA]</scope>
    <source>
        <strain evidence="3">RHA1</strain>
    </source>
</reference>
<dbReference type="HOGENOM" id="CLU_2169079_0_0_11"/>
<dbReference type="AlphaFoldDB" id="Q0S7G7"/>
<evidence type="ECO:0000256" key="1">
    <source>
        <dbReference type="SAM" id="MobiDB-lite"/>
    </source>
</evidence>
<accession>Q0S7G7</accession>
<protein>
    <submittedName>
        <fullName evidence="2">Uncharacterized protein</fullName>
    </submittedName>
</protein>
<feature type="region of interest" description="Disordered" evidence="1">
    <location>
        <begin position="1"/>
        <end position="25"/>
    </location>
</feature>
<name>Q0S7G7_RHOJR</name>
<organism evidence="2 3">
    <name type="scientific">Rhodococcus jostii (strain RHA1)</name>
    <dbReference type="NCBI Taxonomy" id="101510"/>
    <lineage>
        <taxon>Bacteria</taxon>
        <taxon>Bacillati</taxon>
        <taxon>Actinomycetota</taxon>
        <taxon>Actinomycetes</taxon>
        <taxon>Mycobacteriales</taxon>
        <taxon>Nocardiaceae</taxon>
        <taxon>Rhodococcus</taxon>
    </lineage>
</organism>
<dbReference type="Proteomes" id="UP000008710">
    <property type="component" value="Chromosome"/>
</dbReference>